<dbReference type="AlphaFoldDB" id="A0A9P6HMK7"/>
<dbReference type="EMBL" id="WIUZ02000002">
    <property type="protein sequence ID" value="KAF9790748.1"/>
    <property type="molecule type" value="Genomic_DNA"/>
</dbReference>
<keyword evidence="1" id="KW-0853">WD repeat</keyword>
<keyword evidence="4" id="KW-1185">Reference proteome</keyword>
<reference evidence="3" key="2">
    <citation type="submission" date="2020-11" db="EMBL/GenBank/DDBJ databases">
        <authorList>
            <consortium name="DOE Joint Genome Institute"/>
            <person name="Kuo A."/>
            <person name="Miyauchi S."/>
            <person name="Kiss E."/>
            <person name="Drula E."/>
            <person name="Kohler A."/>
            <person name="Sanchez-Garcia M."/>
            <person name="Andreopoulos B."/>
            <person name="Barry K.W."/>
            <person name="Bonito G."/>
            <person name="Buee M."/>
            <person name="Carver A."/>
            <person name="Chen C."/>
            <person name="Cichocki N."/>
            <person name="Clum A."/>
            <person name="Culley D."/>
            <person name="Crous P.W."/>
            <person name="Fauchery L."/>
            <person name="Girlanda M."/>
            <person name="Hayes R."/>
            <person name="Keri Z."/>
            <person name="Labutti K."/>
            <person name="Lipzen A."/>
            <person name="Lombard V."/>
            <person name="Magnuson J."/>
            <person name="Maillard F."/>
            <person name="Morin E."/>
            <person name="Murat C."/>
            <person name="Nolan M."/>
            <person name="Ohm R."/>
            <person name="Pangilinan J."/>
            <person name="Pereira M."/>
            <person name="Perotto S."/>
            <person name="Peter M."/>
            <person name="Riley R."/>
            <person name="Sitrit Y."/>
            <person name="Stielow B."/>
            <person name="Szollosi G."/>
            <person name="Zifcakova L."/>
            <person name="Stursova M."/>
            <person name="Spatafora J.W."/>
            <person name="Tedersoo L."/>
            <person name="Vaario L.-M."/>
            <person name="Yamada A."/>
            <person name="Yan M."/>
            <person name="Wang P."/>
            <person name="Xu J."/>
            <person name="Bruns T."/>
            <person name="Baldrian P."/>
            <person name="Vilgalys R."/>
            <person name="Henrissat B."/>
            <person name="Grigoriev I.V."/>
            <person name="Hibbett D."/>
            <person name="Nagy L.G."/>
            <person name="Martin F.M."/>
        </authorList>
    </citation>
    <scope>NUCLEOTIDE SEQUENCE</scope>
    <source>
        <strain evidence="3">UH-Tt-Lm1</strain>
    </source>
</reference>
<feature type="repeat" description="WD" evidence="1">
    <location>
        <begin position="16"/>
        <end position="48"/>
    </location>
</feature>
<dbReference type="InterPro" id="IPR036322">
    <property type="entry name" value="WD40_repeat_dom_sf"/>
</dbReference>
<evidence type="ECO:0000313" key="3">
    <source>
        <dbReference type="EMBL" id="KAF9790748.1"/>
    </source>
</evidence>
<gene>
    <name evidence="3" type="ORF">BJ322DRAFT_1104396</name>
</gene>
<feature type="transmembrane region" description="Helical" evidence="2">
    <location>
        <begin position="434"/>
        <end position="454"/>
    </location>
</feature>
<comment type="caution">
    <text evidence="3">The sequence shown here is derived from an EMBL/GenBank/DDBJ whole genome shotgun (WGS) entry which is preliminary data.</text>
</comment>
<sequence length="571" mass="63022">MAHDNSNPYRLLVTLNGQHTDTITCMQFSPCGEYLVTGADDLRMNVFDCADNFKNILSISSTSPASAICWDPEKPRSCFVGYSSGAVVSHTFGKDQEEWAAEILLFNGRCRVVALAWDSMLAVATERNVFLINDIKASTDGQRGTVDIQRGAITISPPATNHGQPEPRSICFTPDGSLVIAYLEHGVVYVLVARRKDFKWTFIPRALRIGRFFYSQKLDLFVVHNLYDGFDAYMMKSRAHFRSYRFPASEKDNVPLSCIVINDGRHIVCGTTSGKAVVLDAITLAHQADLLHCHPGLVQDVAHCSKNGVNILATSASEKGPETTIKIWTADVVSCQSTGYADRITEAFRGIIDLLGDLCARVIRWRSRTIEIPVLSLIFWTLVLLTVVTVFSYFNASTLEEFRLSLTSACRSFWAILKDIFLKNGQVLQKAIIFSVRACYLFLKGVVIALYTFLEEEQVSVTSTESRVTPGDSLKLVDILKKQDTETARGSSLVIDVSNTRDDESLDTVAVPAQVGIALDWAVSVGFLRFEAGIPPMEDVFDRGVTTDIQVYTAGPTSSTLGVQTSDQVKN</sequence>
<evidence type="ECO:0000256" key="1">
    <source>
        <dbReference type="PROSITE-ProRule" id="PRU00221"/>
    </source>
</evidence>
<dbReference type="InterPro" id="IPR001680">
    <property type="entry name" value="WD40_rpt"/>
</dbReference>
<keyword evidence="2" id="KW-0812">Transmembrane</keyword>
<proteinExistence type="predicted"/>
<organism evidence="3 4">
    <name type="scientific">Thelephora terrestris</name>
    <dbReference type="NCBI Taxonomy" id="56493"/>
    <lineage>
        <taxon>Eukaryota</taxon>
        <taxon>Fungi</taxon>
        <taxon>Dikarya</taxon>
        <taxon>Basidiomycota</taxon>
        <taxon>Agaricomycotina</taxon>
        <taxon>Agaricomycetes</taxon>
        <taxon>Thelephorales</taxon>
        <taxon>Thelephoraceae</taxon>
        <taxon>Thelephora</taxon>
    </lineage>
</organism>
<dbReference type="InterPro" id="IPR015943">
    <property type="entry name" value="WD40/YVTN_repeat-like_dom_sf"/>
</dbReference>
<evidence type="ECO:0000313" key="4">
    <source>
        <dbReference type="Proteomes" id="UP000736335"/>
    </source>
</evidence>
<dbReference type="SUPFAM" id="SSF50978">
    <property type="entry name" value="WD40 repeat-like"/>
    <property type="match status" value="1"/>
</dbReference>
<dbReference type="Proteomes" id="UP000736335">
    <property type="component" value="Unassembled WGS sequence"/>
</dbReference>
<feature type="transmembrane region" description="Helical" evidence="2">
    <location>
        <begin position="374"/>
        <end position="396"/>
    </location>
</feature>
<keyword evidence="2" id="KW-1133">Transmembrane helix</keyword>
<protein>
    <submittedName>
        <fullName evidence="3">WD40-repeat-containing domain protein</fullName>
    </submittedName>
</protein>
<evidence type="ECO:0000256" key="2">
    <source>
        <dbReference type="SAM" id="Phobius"/>
    </source>
</evidence>
<dbReference type="OrthoDB" id="3238562at2759"/>
<accession>A0A9P6HMK7</accession>
<dbReference type="SMART" id="SM00320">
    <property type="entry name" value="WD40"/>
    <property type="match status" value="2"/>
</dbReference>
<name>A0A9P6HMK7_9AGAM</name>
<dbReference type="PROSITE" id="PS50082">
    <property type="entry name" value="WD_REPEATS_2"/>
    <property type="match status" value="1"/>
</dbReference>
<dbReference type="Gene3D" id="2.130.10.10">
    <property type="entry name" value="YVTN repeat-like/Quinoprotein amine dehydrogenase"/>
    <property type="match status" value="3"/>
</dbReference>
<keyword evidence="2" id="KW-0472">Membrane</keyword>
<dbReference type="Pfam" id="PF00400">
    <property type="entry name" value="WD40"/>
    <property type="match status" value="1"/>
</dbReference>
<reference evidence="3" key="1">
    <citation type="journal article" date="2020" name="Nat. Commun.">
        <title>Large-scale genome sequencing of mycorrhizal fungi provides insights into the early evolution of symbiotic traits.</title>
        <authorList>
            <person name="Miyauchi S."/>
            <person name="Kiss E."/>
            <person name="Kuo A."/>
            <person name="Drula E."/>
            <person name="Kohler A."/>
            <person name="Sanchez-Garcia M."/>
            <person name="Morin E."/>
            <person name="Andreopoulos B."/>
            <person name="Barry K.W."/>
            <person name="Bonito G."/>
            <person name="Buee M."/>
            <person name="Carver A."/>
            <person name="Chen C."/>
            <person name="Cichocki N."/>
            <person name="Clum A."/>
            <person name="Culley D."/>
            <person name="Crous P.W."/>
            <person name="Fauchery L."/>
            <person name="Girlanda M."/>
            <person name="Hayes R.D."/>
            <person name="Keri Z."/>
            <person name="LaButti K."/>
            <person name="Lipzen A."/>
            <person name="Lombard V."/>
            <person name="Magnuson J."/>
            <person name="Maillard F."/>
            <person name="Murat C."/>
            <person name="Nolan M."/>
            <person name="Ohm R.A."/>
            <person name="Pangilinan J."/>
            <person name="Pereira M.F."/>
            <person name="Perotto S."/>
            <person name="Peter M."/>
            <person name="Pfister S."/>
            <person name="Riley R."/>
            <person name="Sitrit Y."/>
            <person name="Stielow J.B."/>
            <person name="Szollosi G."/>
            <person name="Zifcakova L."/>
            <person name="Stursova M."/>
            <person name="Spatafora J.W."/>
            <person name="Tedersoo L."/>
            <person name="Vaario L.M."/>
            <person name="Yamada A."/>
            <person name="Yan M."/>
            <person name="Wang P."/>
            <person name="Xu J."/>
            <person name="Bruns T."/>
            <person name="Baldrian P."/>
            <person name="Vilgalys R."/>
            <person name="Dunand C."/>
            <person name="Henrissat B."/>
            <person name="Grigoriev I.V."/>
            <person name="Hibbett D."/>
            <person name="Nagy L.G."/>
            <person name="Martin F.M."/>
        </authorList>
    </citation>
    <scope>NUCLEOTIDE SEQUENCE</scope>
    <source>
        <strain evidence="3">UH-Tt-Lm1</strain>
    </source>
</reference>